<dbReference type="GO" id="GO:0015627">
    <property type="term" value="C:type II protein secretion system complex"/>
    <property type="evidence" value="ECO:0007669"/>
    <property type="project" value="TreeGrafter"/>
</dbReference>
<dbReference type="Proteomes" id="UP000516305">
    <property type="component" value="Chromosome"/>
</dbReference>
<dbReference type="EMBL" id="CP060139">
    <property type="protein sequence ID" value="QNR24839.1"/>
    <property type="molecule type" value="Genomic_DNA"/>
</dbReference>
<dbReference type="Gene3D" id="1.10.150.280">
    <property type="entry name" value="AF1531-like domain"/>
    <property type="match status" value="2"/>
</dbReference>
<proteinExistence type="predicted"/>
<evidence type="ECO:0000313" key="1">
    <source>
        <dbReference type="EMBL" id="QNR24839.1"/>
    </source>
</evidence>
<dbReference type="PANTHER" id="PTHR21180:SF32">
    <property type="entry name" value="ENDONUCLEASE_EXONUCLEASE_PHOSPHATASE FAMILY DOMAIN-CONTAINING PROTEIN 1"/>
    <property type="match status" value="1"/>
</dbReference>
<dbReference type="SUPFAM" id="SSF47781">
    <property type="entry name" value="RuvA domain 2-like"/>
    <property type="match status" value="3"/>
</dbReference>
<reference evidence="1 2" key="1">
    <citation type="submission" date="2020-08" db="EMBL/GenBank/DDBJ databases">
        <title>Croceimicrobium hydrocarbonivorans gen. nov., sp. nov., a novel marine bacterium isolated from a bacterial consortium that degrades polyethylene terephthalate.</title>
        <authorList>
            <person name="Liu R."/>
        </authorList>
    </citation>
    <scope>NUCLEOTIDE SEQUENCE [LARGE SCALE GENOMIC DNA]</scope>
    <source>
        <strain evidence="1 2">A20-9</strain>
    </source>
</reference>
<dbReference type="InterPro" id="IPR010994">
    <property type="entry name" value="RuvA_2-like"/>
</dbReference>
<sequence length="362" mass="41602">MYPSTERALIFLLVILLILSVLDWNYYTWFPPESHYSESEVEAIKLSWRQEEEAAALRFEKALSNFDPNQPDSMQLADLGLKPSQIQVWKNYLEKGGRFRRPEDLHRLYALDSSWIAQVIEHVKVRPEAGSGKNEESTYTLKLHFFNPNEVSQDELLAMGLPSSASRGIISFREKYRPFQSRNDIYKVYTIDSALARNLHAYIIGLEKEGQDSIPMRLEPVAVEINLADSLQLLVLPGIGPFRAQRILEWRQRLGGFHSIAQLLDHHLIDSLSLDQLELYLLFNVAPKQLSLNYDSMESLQGHPYINYYLARSIIDFREQVRAFKSVDELKNIELVDAVLFSKLAPYLKVSQKGTNAANLSN</sequence>
<dbReference type="InterPro" id="IPR051675">
    <property type="entry name" value="Endo/Exo/Phosphatase_dom_1"/>
</dbReference>
<keyword evidence="2" id="KW-1185">Reference proteome</keyword>
<dbReference type="AlphaFoldDB" id="A0A7H0VGJ1"/>
<accession>A0A7H0VGJ1</accession>
<dbReference type="PANTHER" id="PTHR21180">
    <property type="entry name" value="ENDONUCLEASE/EXONUCLEASE/PHOSPHATASE FAMILY DOMAIN-CONTAINING PROTEIN 1"/>
    <property type="match status" value="1"/>
</dbReference>
<dbReference type="KEGG" id="chyd:H4K34_03080"/>
<evidence type="ECO:0000313" key="2">
    <source>
        <dbReference type="Proteomes" id="UP000516305"/>
    </source>
</evidence>
<dbReference type="Pfam" id="PF12836">
    <property type="entry name" value="HHH_3"/>
    <property type="match status" value="2"/>
</dbReference>
<dbReference type="RefSeq" id="WP_210759366.1">
    <property type="nucleotide sequence ID" value="NZ_CP060139.1"/>
</dbReference>
<protein>
    <submittedName>
        <fullName evidence="1">Helix-hairpin-helix domain-containing protein</fullName>
    </submittedName>
</protein>
<dbReference type="GO" id="GO:0015628">
    <property type="term" value="P:protein secretion by the type II secretion system"/>
    <property type="evidence" value="ECO:0007669"/>
    <property type="project" value="TreeGrafter"/>
</dbReference>
<name>A0A7H0VGJ1_9FLAO</name>
<organism evidence="1 2">
    <name type="scientific">Croceimicrobium hydrocarbonivorans</name>
    <dbReference type="NCBI Taxonomy" id="2761580"/>
    <lineage>
        <taxon>Bacteria</taxon>
        <taxon>Pseudomonadati</taxon>
        <taxon>Bacteroidota</taxon>
        <taxon>Flavobacteriia</taxon>
        <taxon>Flavobacteriales</taxon>
        <taxon>Owenweeksiaceae</taxon>
        <taxon>Croceimicrobium</taxon>
    </lineage>
</organism>
<gene>
    <name evidence="1" type="ORF">H4K34_03080</name>
</gene>